<dbReference type="GO" id="GO:0000723">
    <property type="term" value="P:telomere maintenance"/>
    <property type="evidence" value="ECO:0007669"/>
    <property type="project" value="Ensembl"/>
</dbReference>
<dbReference type="FunFam" id="3.30.160.60:FF:000272">
    <property type="entry name" value="Zinc finger protein 827"/>
    <property type="match status" value="1"/>
</dbReference>
<feature type="domain" description="C2H2-type" evidence="7">
    <location>
        <begin position="807"/>
        <end position="834"/>
    </location>
</feature>
<feature type="region of interest" description="Disordered" evidence="6">
    <location>
        <begin position="338"/>
        <end position="358"/>
    </location>
</feature>
<keyword evidence="9" id="KW-1185">Reference proteome</keyword>
<accession>A0A8V0XSU2</accession>
<protein>
    <submittedName>
        <fullName evidence="8">Zinc finger protein 827</fullName>
    </submittedName>
</protein>
<reference evidence="8" key="2">
    <citation type="submission" date="2025-08" db="UniProtKB">
        <authorList>
            <consortium name="Ensembl"/>
        </authorList>
    </citation>
    <scope>IDENTIFICATION</scope>
    <source>
        <strain evidence="8">broiler</strain>
    </source>
</reference>
<dbReference type="AlphaFoldDB" id="A0A8V0XSU2"/>
<evidence type="ECO:0000256" key="5">
    <source>
        <dbReference type="PROSITE-ProRule" id="PRU00042"/>
    </source>
</evidence>
<keyword evidence="3 5" id="KW-0863">Zinc-finger</keyword>
<feature type="domain" description="C2H2-type" evidence="7">
    <location>
        <begin position="1085"/>
        <end position="1113"/>
    </location>
</feature>
<feature type="region of interest" description="Disordered" evidence="6">
    <location>
        <begin position="578"/>
        <end position="626"/>
    </location>
</feature>
<evidence type="ECO:0000256" key="2">
    <source>
        <dbReference type="ARBA" id="ARBA00022737"/>
    </source>
</evidence>
<feature type="compositionally biased region" description="Basic and acidic residues" evidence="6">
    <location>
        <begin position="582"/>
        <end position="591"/>
    </location>
</feature>
<reference evidence="8" key="3">
    <citation type="submission" date="2025-09" db="UniProtKB">
        <authorList>
            <consortium name="Ensembl"/>
        </authorList>
    </citation>
    <scope>IDENTIFICATION</scope>
    <source>
        <strain evidence="8">broiler</strain>
    </source>
</reference>
<evidence type="ECO:0000313" key="9">
    <source>
        <dbReference type="Proteomes" id="UP000000539"/>
    </source>
</evidence>
<dbReference type="PROSITE" id="PS50157">
    <property type="entry name" value="ZINC_FINGER_C2H2_2"/>
    <property type="match status" value="7"/>
</dbReference>
<dbReference type="GO" id="GO:1904791">
    <property type="term" value="P:negative regulation of shelterin complex assembly"/>
    <property type="evidence" value="ECO:0007669"/>
    <property type="project" value="Ensembl"/>
</dbReference>
<dbReference type="GO" id="GO:0045944">
    <property type="term" value="P:positive regulation of transcription by RNA polymerase II"/>
    <property type="evidence" value="ECO:0000318"/>
    <property type="project" value="GO_Central"/>
</dbReference>
<dbReference type="Gene3D" id="3.30.160.60">
    <property type="entry name" value="Classic Zinc Finger"/>
    <property type="match status" value="7"/>
</dbReference>
<organism evidence="8 9">
    <name type="scientific">Gallus gallus</name>
    <name type="common">Chicken</name>
    <dbReference type="NCBI Taxonomy" id="9031"/>
    <lineage>
        <taxon>Eukaryota</taxon>
        <taxon>Metazoa</taxon>
        <taxon>Chordata</taxon>
        <taxon>Craniata</taxon>
        <taxon>Vertebrata</taxon>
        <taxon>Euteleostomi</taxon>
        <taxon>Archelosauria</taxon>
        <taxon>Archosauria</taxon>
        <taxon>Dinosauria</taxon>
        <taxon>Saurischia</taxon>
        <taxon>Theropoda</taxon>
        <taxon>Coelurosauria</taxon>
        <taxon>Aves</taxon>
        <taxon>Neognathae</taxon>
        <taxon>Galloanserae</taxon>
        <taxon>Galliformes</taxon>
        <taxon>Phasianidae</taxon>
        <taxon>Phasianinae</taxon>
        <taxon>Gallus</taxon>
    </lineage>
</organism>
<sequence>MPRRKQEQPKRLSSHGTRQEEVEGELSEEERWFGNSSETPSEASYGEVQENFKLSLEDRIQEQSTSPDTSLGSATPSSNTAELGTIENEALRDTLQSKEHLSPDASSLCEEEPPGSNKPLSSNLRRLLEAGSLKLDAAVTVNGRVESPVNLGSNLSFSPPAHHAQQLSVLARKLAEKQEQSDQYNASSHFIWNQGKWLPNSTTACGLSPDSAILKLKAAANAVLQDRSLSRTEDNIRFESFSSPFSSQSASSTLAALSKKVSERSMTPGQEHPPPASSFLSLASMTSSAALLKEVAARAAGTLLAEKKKSLVAEDPLQLSEMKQEKATPPQSLELLLLPVPKGRTSKPTSTASEEEGGKPFQCPICGLVIKRKSYWKRHMVIHTGLKSHQCPLCPFRCARKDNLKSHMKVHQHQDRGETFQCQLCPFTSSRHFSLKLHMRCHQHFLRTESKVKEEIPETEVKGSPQLNSDSCPGPQREGVGPDLMGSASVSKTSDVAGQASGGIPPLLVKEEPKDDNGISAAPFALSTVDRAPNNTKLKDSDFVASTASALFSQDISVKMASDFLMKLSAANQKEPLTPKFKVKDEPKDEEAASSTLPQSSYVFNQESEASAPSAPKEKLKPQEAQANMMRQDISVKAASELLMKLSAESYKETQTVKIKEEPMEVDIHDSQTSVSPSQPSQNVGYSTLLGRDISEHIQKAPEGRVLPERNLFSQDISVKMASELLFQLSEKVSKEHNHNKDNTIRTTVSPYFSEDTFRQSPFTSNSKDLLPNETALHGRPSAPETEKLGLEAGNGLPSWKFNDQLFPCEVCGKVFGRQQTLSRHLSLHTEERKYKCHLCPYAAKCRANLNQHLTVHSVKLVSTDTEDIVSAVTSEGSDGKKHPYYYSCHVCGFETEMNVQFVSHMSLHVDKEQWMFSICCTACDFVTMEEADMKAHVNSKHTGFECVFCNFVCKTKNMFERHLQIHLITRMFECDVCHKFMKTPEQLLEHKKCHTVPTGGLKCPFCIYSTNRPAAMECHLKTHYKMEYKCRICQTVKANQLELEMHIREHRLGNHYKCDQCGYLSKTANKLIEHVRVHTGERPFHCDQCSYSCKRKDNLNLHKKLKHAPRQTFSCDECLFKTTHPFVFSRHVKKHQNGDCSEEEKKGQYSASKEASPLLPVNSSRNLLSPLSVMSASQALQTVAMSAAHSSGAEPNLAVKALAINGTSLCFDKYWNSEFAHLIPLTMFFPKNHYSLTFHPPTPQTAPGGASSPKHSFLAYLGLTERAETV</sequence>
<feature type="region of interest" description="Disordered" evidence="6">
    <location>
        <begin position="1138"/>
        <end position="1157"/>
    </location>
</feature>
<dbReference type="SMART" id="SM00355">
    <property type="entry name" value="ZnF_C2H2"/>
    <property type="match status" value="14"/>
</dbReference>
<dbReference type="PANTHER" id="PTHR24403">
    <property type="entry name" value="ZINC FINGER PROTEIN"/>
    <property type="match status" value="1"/>
</dbReference>
<feature type="compositionally biased region" description="Polar residues" evidence="6">
    <location>
        <begin position="62"/>
        <end position="82"/>
    </location>
</feature>
<dbReference type="GO" id="GO:0070200">
    <property type="term" value="P:establishment of protein localization to telomere"/>
    <property type="evidence" value="ECO:0007669"/>
    <property type="project" value="Ensembl"/>
</dbReference>
<dbReference type="PROSITE" id="PS00028">
    <property type="entry name" value="ZINC_FINGER_C2H2_1"/>
    <property type="match status" value="6"/>
</dbReference>
<evidence type="ECO:0000256" key="1">
    <source>
        <dbReference type="ARBA" id="ARBA00022723"/>
    </source>
</evidence>
<reference evidence="8" key="1">
    <citation type="submission" date="2020-11" db="EMBL/GenBank/DDBJ databases">
        <title>Gallus gallus (Chicken) genome, bGalGal1, GRCg7b, maternal haplotype autosomes + Z &amp; W.</title>
        <authorList>
            <person name="Warren W."/>
            <person name="Formenti G."/>
            <person name="Fedrigo O."/>
            <person name="Haase B."/>
            <person name="Mountcastle J."/>
            <person name="Balacco J."/>
            <person name="Tracey A."/>
            <person name="Schneider V."/>
            <person name="Okimoto R."/>
            <person name="Cheng H."/>
            <person name="Hawken R."/>
            <person name="Howe K."/>
            <person name="Jarvis E.D."/>
        </authorList>
    </citation>
    <scope>NUCLEOTIDE SEQUENCE [LARGE SCALE GENOMIC DNA]</scope>
    <source>
        <strain evidence="8">Broiler</strain>
    </source>
</reference>
<feature type="region of interest" description="Disordered" evidence="6">
    <location>
        <begin position="1"/>
        <end position="83"/>
    </location>
</feature>
<feature type="region of interest" description="Disordered" evidence="6">
    <location>
        <begin position="97"/>
        <end position="122"/>
    </location>
</feature>
<dbReference type="PANTHER" id="PTHR24403:SF62">
    <property type="entry name" value="ZINC FINGER PROTEIN 827"/>
    <property type="match status" value="1"/>
</dbReference>
<dbReference type="InterPro" id="IPR036236">
    <property type="entry name" value="Znf_C2H2_sf"/>
</dbReference>
<dbReference type="GO" id="GO:0008270">
    <property type="term" value="F:zinc ion binding"/>
    <property type="evidence" value="ECO:0007669"/>
    <property type="project" value="UniProtKB-KW"/>
</dbReference>
<dbReference type="SUPFAM" id="SSF57667">
    <property type="entry name" value="beta-beta-alpha zinc fingers"/>
    <property type="match status" value="4"/>
</dbReference>
<dbReference type="FunFam" id="3.30.160.60:FF:001733">
    <property type="entry name" value="zinc finger protein 827 isoform X1"/>
    <property type="match status" value="1"/>
</dbReference>
<keyword evidence="4" id="KW-0862">Zinc</keyword>
<keyword evidence="2" id="KW-0677">Repeat</keyword>
<feature type="region of interest" description="Disordered" evidence="6">
    <location>
        <begin position="256"/>
        <end position="278"/>
    </location>
</feature>
<evidence type="ECO:0000256" key="6">
    <source>
        <dbReference type="SAM" id="MobiDB-lite"/>
    </source>
</evidence>
<dbReference type="InterPro" id="IPR050688">
    <property type="entry name" value="Zinc_finger/UBP_domain"/>
</dbReference>
<feature type="domain" description="C2H2-type" evidence="7">
    <location>
        <begin position="1057"/>
        <end position="1084"/>
    </location>
</feature>
<feature type="compositionally biased region" description="Polar residues" evidence="6">
    <location>
        <begin position="593"/>
        <end position="611"/>
    </location>
</feature>
<feature type="region of interest" description="Disordered" evidence="6">
    <location>
        <begin position="758"/>
        <end position="788"/>
    </location>
</feature>
<dbReference type="OrthoDB" id="6910977at2759"/>
<feature type="domain" description="C2H2-type" evidence="7">
    <location>
        <begin position="835"/>
        <end position="858"/>
    </location>
</feature>
<evidence type="ECO:0000256" key="3">
    <source>
        <dbReference type="ARBA" id="ARBA00022771"/>
    </source>
</evidence>
<dbReference type="GeneTree" id="ENSGT00940000156063"/>
<feature type="domain" description="C2H2-type" evidence="7">
    <location>
        <begin position="973"/>
        <end position="996"/>
    </location>
</feature>
<dbReference type="FunFam" id="3.30.160.60:FF:000435">
    <property type="entry name" value="Zinc finger protein 827"/>
    <property type="match status" value="1"/>
</dbReference>
<keyword evidence="1" id="KW-0479">Metal-binding</keyword>
<feature type="domain" description="C2H2-type" evidence="7">
    <location>
        <begin position="389"/>
        <end position="416"/>
    </location>
</feature>
<feature type="compositionally biased region" description="Polar residues" evidence="6">
    <location>
        <begin position="759"/>
        <end position="768"/>
    </location>
</feature>
<dbReference type="GO" id="GO:0045892">
    <property type="term" value="P:negative regulation of DNA-templated transcription"/>
    <property type="evidence" value="ECO:0007669"/>
    <property type="project" value="Ensembl"/>
</dbReference>
<feature type="domain" description="C2H2-type" evidence="7">
    <location>
        <begin position="361"/>
        <end position="388"/>
    </location>
</feature>
<feature type="compositionally biased region" description="Basic and acidic residues" evidence="6">
    <location>
        <begin position="1"/>
        <end position="10"/>
    </location>
</feature>
<evidence type="ECO:0000313" key="8">
    <source>
        <dbReference type="Ensembl" id="ENSGALP00010009036.1"/>
    </source>
</evidence>
<dbReference type="GO" id="GO:0000781">
    <property type="term" value="C:chromosome, telomeric region"/>
    <property type="evidence" value="ECO:0007669"/>
    <property type="project" value="Ensembl"/>
</dbReference>
<dbReference type="GO" id="GO:0000785">
    <property type="term" value="C:chromatin"/>
    <property type="evidence" value="ECO:0007669"/>
    <property type="project" value="Ensembl"/>
</dbReference>
<dbReference type="Pfam" id="PF00096">
    <property type="entry name" value="zf-C2H2"/>
    <property type="match status" value="3"/>
</dbReference>
<dbReference type="GO" id="GO:0005634">
    <property type="term" value="C:nucleus"/>
    <property type="evidence" value="ECO:0000318"/>
    <property type="project" value="GO_Central"/>
</dbReference>
<proteinExistence type="predicted"/>
<dbReference type="GO" id="GO:0120325">
    <property type="term" value="F:NuRD complex binding"/>
    <property type="evidence" value="ECO:0007669"/>
    <property type="project" value="Ensembl"/>
</dbReference>
<evidence type="ECO:0000259" key="7">
    <source>
        <dbReference type="PROSITE" id="PS50157"/>
    </source>
</evidence>
<dbReference type="FunFam" id="3.30.160.60:FF:002599">
    <property type="entry name" value="Zinc finger protein 827"/>
    <property type="match status" value="1"/>
</dbReference>
<name>A0A8V0XSU2_CHICK</name>
<dbReference type="FunFam" id="3.30.160.60:FF:001564">
    <property type="entry name" value="zinc finger protein 827 isoform X1"/>
    <property type="match status" value="1"/>
</dbReference>
<feature type="region of interest" description="Disordered" evidence="6">
    <location>
        <begin position="453"/>
        <end position="501"/>
    </location>
</feature>
<dbReference type="InterPro" id="IPR013087">
    <property type="entry name" value="Znf_C2H2_type"/>
</dbReference>
<dbReference type="FunCoup" id="A0A8V0XSU2">
    <property type="interactions" value="1030"/>
</dbReference>
<dbReference type="Proteomes" id="UP000000539">
    <property type="component" value="Chromosome 4"/>
</dbReference>
<gene>
    <name evidence="8" type="primary">ZNF827</name>
</gene>
<dbReference type="GO" id="GO:0006338">
    <property type="term" value="P:chromatin remodeling"/>
    <property type="evidence" value="ECO:0007669"/>
    <property type="project" value="Ensembl"/>
</dbReference>
<evidence type="ECO:0000256" key="4">
    <source>
        <dbReference type="ARBA" id="ARBA00022833"/>
    </source>
</evidence>
<dbReference type="Ensembl" id="ENSGALT00010015485.1">
    <property type="protein sequence ID" value="ENSGALP00010009036.1"/>
    <property type="gene ID" value="ENSGALG00010006506.1"/>
</dbReference>
<dbReference type="GO" id="GO:1990904">
    <property type="term" value="C:ribonucleoprotein complex"/>
    <property type="evidence" value="ECO:0007669"/>
    <property type="project" value="Ensembl"/>
</dbReference>